<dbReference type="Pfam" id="PF04893">
    <property type="entry name" value="Yip1"/>
    <property type="match status" value="1"/>
</dbReference>
<evidence type="ECO:0000256" key="4">
    <source>
        <dbReference type="ARBA" id="ARBA00023136"/>
    </source>
</evidence>
<dbReference type="GO" id="GO:0016020">
    <property type="term" value="C:membrane"/>
    <property type="evidence" value="ECO:0007669"/>
    <property type="project" value="UniProtKB-SubCell"/>
</dbReference>
<feature type="transmembrane region" description="Helical" evidence="5">
    <location>
        <begin position="166"/>
        <end position="190"/>
    </location>
</feature>
<reference evidence="7 8" key="1">
    <citation type="journal article" date="2017" name="Int. J. Syst. Evol. Microbiol.">
        <title>Oleiagrimonas citrea sp. nov., a marine bacterium isolated from tidal flat sediment and emended description of the genus Oleiagrimonas Fang et al. 2015 and Oleiagrimonas soli.</title>
        <authorList>
            <person name="Yang S.H."/>
            <person name="Seo H.S."/>
            <person name="Seong C.N."/>
            <person name="Kwon K.K."/>
        </authorList>
    </citation>
    <scope>NUCLEOTIDE SEQUENCE [LARGE SCALE GENOMIC DNA]</scope>
    <source>
        <strain evidence="7 8">MEBiC09124</strain>
    </source>
</reference>
<comment type="caution">
    <text evidence="7">The sequence shown here is derived from an EMBL/GenBank/DDBJ whole genome shotgun (WGS) entry which is preliminary data.</text>
</comment>
<comment type="subcellular location">
    <subcellularLocation>
        <location evidence="1">Membrane</location>
        <topology evidence="1">Multi-pass membrane protein</topology>
    </subcellularLocation>
</comment>
<keyword evidence="4 5" id="KW-0472">Membrane</keyword>
<keyword evidence="3 5" id="KW-1133">Transmembrane helix</keyword>
<accession>A0A846ZNU2</accession>
<feature type="transmembrane region" description="Helical" evidence="5">
    <location>
        <begin position="38"/>
        <end position="62"/>
    </location>
</feature>
<evidence type="ECO:0000256" key="3">
    <source>
        <dbReference type="ARBA" id="ARBA00022989"/>
    </source>
</evidence>
<dbReference type="InterPro" id="IPR006977">
    <property type="entry name" value="Yip1_dom"/>
</dbReference>
<dbReference type="AlphaFoldDB" id="A0A846ZNU2"/>
<dbReference type="EMBL" id="JAAZQD010000005">
    <property type="protein sequence ID" value="NKZ39945.1"/>
    <property type="molecule type" value="Genomic_DNA"/>
</dbReference>
<dbReference type="Proteomes" id="UP000541636">
    <property type="component" value="Unassembled WGS sequence"/>
</dbReference>
<feature type="domain" description="Yip1" evidence="6">
    <location>
        <begin position="11"/>
        <end position="183"/>
    </location>
</feature>
<evidence type="ECO:0000256" key="1">
    <source>
        <dbReference type="ARBA" id="ARBA00004141"/>
    </source>
</evidence>
<protein>
    <submittedName>
        <fullName evidence="7">YIP1 family protein</fullName>
    </submittedName>
</protein>
<feature type="transmembrane region" description="Helical" evidence="5">
    <location>
        <begin position="74"/>
        <end position="99"/>
    </location>
</feature>
<evidence type="ECO:0000259" key="6">
    <source>
        <dbReference type="Pfam" id="PF04893"/>
    </source>
</evidence>
<organism evidence="7 8">
    <name type="scientific">Oleiagrimonas citrea</name>
    <dbReference type="NCBI Taxonomy" id="1665687"/>
    <lineage>
        <taxon>Bacteria</taxon>
        <taxon>Pseudomonadati</taxon>
        <taxon>Pseudomonadota</taxon>
        <taxon>Gammaproteobacteria</taxon>
        <taxon>Lysobacterales</taxon>
        <taxon>Rhodanobacteraceae</taxon>
        <taxon>Oleiagrimonas</taxon>
    </lineage>
</organism>
<feature type="transmembrane region" description="Helical" evidence="5">
    <location>
        <begin position="111"/>
        <end position="130"/>
    </location>
</feature>
<evidence type="ECO:0000256" key="5">
    <source>
        <dbReference type="SAM" id="Phobius"/>
    </source>
</evidence>
<evidence type="ECO:0000313" key="7">
    <source>
        <dbReference type="EMBL" id="NKZ39945.1"/>
    </source>
</evidence>
<keyword evidence="8" id="KW-1185">Reference proteome</keyword>
<feature type="transmembrane region" description="Helical" evidence="5">
    <location>
        <begin position="136"/>
        <end position="154"/>
    </location>
</feature>
<evidence type="ECO:0000256" key="2">
    <source>
        <dbReference type="ARBA" id="ARBA00022692"/>
    </source>
</evidence>
<proteinExistence type="predicted"/>
<evidence type="ECO:0000313" key="8">
    <source>
        <dbReference type="Proteomes" id="UP000541636"/>
    </source>
</evidence>
<sequence length="392" mass="42949">MDFDRLLTRIKGILLQPNREWPVIAGEAESVASLYKRYILILAAVPVVFAFIKSSLIGYYAFGMHVRDSFGHGIWRLMLGYVLSLVLVYVVAAVVNALAPTFEGRKDPIQALKLTAYAWTASWVAGMAVVIPWIGWLVMFAGGLYAIYLFYLGLPHTMQCPAEKRLGYTALSVLIAILLGWVLAAILGAVTGAGILMHRLHHHADRAAQADVASAMAQLEDRNKRADDADNSDKTAAEHIQSMAPDRMRALLPGGLDDLTRNNARASRQDVMNMQISQARATYLGENGQRVDLTITDTGGARSLLALSGMITQDMETVTDDGFEKVRHDGDRIVHERWNDKTRSGEYAVLVGGRYAVRAQGHAKDFEVLKDAVDAVNLDALEKLRDAGVGGN</sequence>
<name>A0A846ZNU2_9GAMM</name>
<gene>
    <name evidence="7" type="ORF">HF690_13390</name>
</gene>
<dbReference type="RefSeq" id="WP_168609785.1">
    <property type="nucleotide sequence ID" value="NZ_JAAZQD010000005.1"/>
</dbReference>
<keyword evidence="2 5" id="KW-0812">Transmembrane</keyword>